<keyword evidence="1" id="KW-0472">Membrane</keyword>
<dbReference type="RefSeq" id="WP_146429710.1">
    <property type="nucleotide sequence ID" value="NZ_SJPF01000001.1"/>
</dbReference>
<protein>
    <submittedName>
        <fullName evidence="2">Uncharacterized protein</fullName>
    </submittedName>
</protein>
<dbReference type="Proteomes" id="UP000318878">
    <property type="component" value="Unassembled WGS sequence"/>
</dbReference>
<keyword evidence="1" id="KW-0812">Transmembrane</keyword>
<evidence type="ECO:0000313" key="2">
    <source>
        <dbReference type="EMBL" id="TWT39548.1"/>
    </source>
</evidence>
<evidence type="ECO:0000256" key="1">
    <source>
        <dbReference type="SAM" id="Phobius"/>
    </source>
</evidence>
<dbReference type="EMBL" id="SJPF01000001">
    <property type="protein sequence ID" value="TWT39548.1"/>
    <property type="molecule type" value="Genomic_DNA"/>
</dbReference>
<sequence length="195" mass="21461">MSTHEETPETGPQFKIAHLLGAMLIVAVVAGIMAPLARGFGQDEWTLIVSALVSLGIGFVIFGAAVLAPRYFAHRRSGALLLNLNNKVAWSTSIAALRLSFFGWVFACLVEFSGLWGRSLPTVYAPFSFSELGQMGLLFIVTAMVFGYGVSPFPHPQLREHGILWGAYFSPWEKLTTVRWSRRDPTMLEIGESIL</sequence>
<organism evidence="2 3">
    <name type="scientific">Blastopirellula retiformator</name>
    <dbReference type="NCBI Taxonomy" id="2527970"/>
    <lineage>
        <taxon>Bacteria</taxon>
        <taxon>Pseudomonadati</taxon>
        <taxon>Planctomycetota</taxon>
        <taxon>Planctomycetia</taxon>
        <taxon>Pirellulales</taxon>
        <taxon>Pirellulaceae</taxon>
        <taxon>Blastopirellula</taxon>
    </lineage>
</organism>
<feature type="transmembrane region" description="Helical" evidence="1">
    <location>
        <begin position="48"/>
        <end position="68"/>
    </location>
</feature>
<name>A0A5C5VM00_9BACT</name>
<evidence type="ECO:0000313" key="3">
    <source>
        <dbReference type="Proteomes" id="UP000318878"/>
    </source>
</evidence>
<proteinExistence type="predicted"/>
<gene>
    <name evidence="2" type="ORF">Enr8_12480</name>
</gene>
<comment type="caution">
    <text evidence="2">The sequence shown here is derived from an EMBL/GenBank/DDBJ whole genome shotgun (WGS) entry which is preliminary data.</text>
</comment>
<feature type="transmembrane region" description="Helical" evidence="1">
    <location>
        <begin position="16"/>
        <end position="36"/>
    </location>
</feature>
<dbReference type="OrthoDB" id="289696at2"/>
<dbReference type="AlphaFoldDB" id="A0A5C5VM00"/>
<feature type="transmembrane region" description="Helical" evidence="1">
    <location>
        <begin position="88"/>
        <end position="112"/>
    </location>
</feature>
<keyword evidence="3" id="KW-1185">Reference proteome</keyword>
<reference evidence="2 3" key="1">
    <citation type="submission" date="2019-02" db="EMBL/GenBank/DDBJ databases">
        <title>Deep-cultivation of Planctomycetes and their phenomic and genomic characterization uncovers novel biology.</title>
        <authorList>
            <person name="Wiegand S."/>
            <person name="Jogler M."/>
            <person name="Boedeker C."/>
            <person name="Pinto D."/>
            <person name="Vollmers J."/>
            <person name="Rivas-Marin E."/>
            <person name="Kohn T."/>
            <person name="Peeters S.H."/>
            <person name="Heuer A."/>
            <person name="Rast P."/>
            <person name="Oberbeckmann S."/>
            <person name="Bunk B."/>
            <person name="Jeske O."/>
            <person name="Meyerdierks A."/>
            <person name="Storesund J.E."/>
            <person name="Kallscheuer N."/>
            <person name="Luecker S."/>
            <person name="Lage O.M."/>
            <person name="Pohl T."/>
            <person name="Merkel B.J."/>
            <person name="Hornburger P."/>
            <person name="Mueller R.-W."/>
            <person name="Bruemmer F."/>
            <person name="Labrenz M."/>
            <person name="Spormann A.M."/>
            <person name="Op Den Camp H."/>
            <person name="Overmann J."/>
            <person name="Amann R."/>
            <person name="Jetten M.S.M."/>
            <person name="Mascher T."/>
            <person name="Medema M.H."/>
            <person name="Devos D.P."/>
            <person name="Kaster A.-K."/>
            <person name="Ovreas L."/>
            <person name="Rohde M."/>
            <person name="Galperin M.Y."/>
            <person name="Jogler C."/>
        </authorList>
    </citation>
    <scope>NUCLEOTIDE SEQUENCE [LARGE SCALE GENOMIC DNA]</scope>
    <source>
        <strain evidence="2 3">Enr8</strain>
    </source>
</reference>
<keyword evidence="1" id="KW-1133">Transmembrane helix</keyword>
<accession>A0A5C5VM00</accession>
<feature type="transmembrane region" description="Helical" evidence="1">
    <location>
        <begin position="132"/>
        <end position="150"/>
    </location>
</feature>